<dbReference type="AlphaFoldDB" id="A0AAN7MTG2"/>
<reference evidence="1 2" key="1">
    <citation type="journal article" date="2023" name="J. Hered.">
        <title>Chromosome-level genome of the wood stork (Mycteria americana) provides insight into avian chromosome evolution.</title>
        <authorList>
            <person name="Flamio R. Jr."/>
            <person name="Ramstad K.M."/>
        </authorList>
    </citation>
    <scope>NUCLEOTIDE SEQUENCE [LARGE SCALE GENOMIC DNA]</scope>
    <source>
        <strain evidence="1">JAX WOST 10</strain>
    </source>
</reference>
<accession>A0AAN7MTG2</accession>
<proteinExistence type="predicted"/>
<protein>
    <submittedName>
        <fullName evidence="1">Uncharacterized protein</fullName>
    </submittedName>
</protein>
<evidence type="ECO:0000313" key="1">
    <source>
        <dbReference type="EMBL" id="KAK4811166.1"/>
    </source>
</evidence>
<keyword evidence="2" id="KW-1185">Reference proteome</keyword>
<comment type="caution">
    <text evidence="1">The sequence shown here is derived from an EMBL/GenBank/DDBJ whole genome shotgun (WGS) entry which is preliminary data.</text>
</comment>
<sequence>MGFSTGCRVDICSTVDLHGLQGDSLPHHGLHHGLQGNLCSGTWSTSFPSFFTDLGVCRVQNLAFGLVKFHAINDCPMLQSIQISLQGLLSLKRVNSTSQFSVISKLANGAFNSCLQIIDKNIEQNWP</sequence>
<name>A0AAN7MTG2_MYCAM</name>
<dbReference type="Proteomes" id="UP001333110">
    <property type="component" value="Unassembled WGS sequence"/>
</dbReference>
<organism evidence="1 2">
    <name type="scientific">Mycteria americana</name>
    <name type="common">Wood stork</name>
    <dbReference type="NCBI Taxonomy" id="33587"/>
    <lineage>
        <taxon>Eukaryota</taxon>
        <taxon>Metazoa</taxon>
        <taxon>Chordata</taxon>
        <taxon>Craniata</taxon>
        <taxon>Vertebrata</taxon>
        <taxon>Euteleostomi</taxon>
        <taxon>Archelosauria</taxon>
        <taxon>Archosauria</taxon>
        <taxon>Dinosauria</taxon>
        <taxon>Saurischia</taxon>
        <taxon>Theropoda</taxon>
        <taxon>Coelurosauria</taxon>
        <taxon>Aves</taxon>
        <taxon>Neognathae</taxon>
        <taxon>Neoaves</taxon>
        <taxon>Aequornithes</taxon>
        <taxon>Ciconiiformes</taxon>
        <taxon>Ciconiidae</taxon>
        <taxon>Mycteria</taxon>
    </lineage>
</organism>
<gene>
    <name evidence="1" type="ORF">QYF61_019797</name>
</gene>
<dbReference type="EMBL" id="JAUNZN010000018">
    <property type="protein sequence ID" value="KAK4811166.1"/>
    <property type="molecule type" value="Genomic_DNA"/>
</dbReference>
<evidence type="ECO:0000313" key="2">
    <source>
        <dbReference type="Proteomes" id="UP001333110"/>
    </source>
</evidence>